<evidence type="ECO:0000313" key="2">
    <source>
        <dbReference type="Proteomes" id="UP000821845"/>
    </source>
</evidence>
<gene>
    <name evidence="1" type="ORF">HPB50_018323</name>
</gene>
<protein>
    <submittedName>
        <fullName evidence="1">Uncharacterized protein</fullName>
    </submittedName>
</protein>
<evidence type="ECO:0000313" key="1">
    <source>
        <dbReference type="EMBL" id="KAH6922707.1"/>
    </source>
</evidence>
<dbReference type="Proteomes" id="UP000821845">
    <property type="component" value="Chromosome 9"/>
</dbReference>
<sequence length="107" mass="11171">MQGERSLVAHVGAVSKEGARVLWRAGMDEDWPASHASCHHFQTARCTVGGMAMLDDTGGVHMLGPAILQILSVLSAPGTLIVLDSRLVTLDSTVPLLHASTESALAA</sequence>
<keyword evidence="2" id="KW-1185">Reference proteome</keyword>
<comment type="caution">
    <text evidence="1">The sequence shown here is derived from an EMBL/GenBank/DDBJ whole genome shotgun (WGS) entry which is preliminary data.</text>
</comment>
<reference evidence="1" key="1">
    <citation type="submission" date="2020-05" db="EMBL/GenBank/DDBJ databases">
        <title>Large-scale comparative analyses of tick genomes elucidate their genetic diversity and vector capacities.</title>
        <authorList>
            <person name="Jia N."/>
            <person name="Wang J."/>
            <person name="Shi W."/>
            <person name="Du L."/>
            <person name="Sun Y."/>
            <person name="Zhan W."/>
            <person name="Jiang J."/>
            <person name="Wang Q."/>
            <person name="Zhang B."/>
            <person name="Ji P."/>
            <person name="Sakyi L.B."/>
            <person name="Cui X."/>
            <person name="Yuan T."/>
            <person name="Jiang B."/>
            <person name="Yang W."/>
            <person name="Lam T.T.-Y."/>
            <person name="Chang Q."/>
            <person name="Ding S."/>
            <person name="Wang X."/>
            <person name="Zhu J."/>
            <person name="Ruan X."/>
            <person name="Zhao L."/>
            <person name="Wei J."/>
            <person name="Que T."/>
            <person name="Du C."/>
            <person name="Cheng J."/>
            <person name="Dai P."/>
            <person name="Han X."/>
            <person name="Huang E."/>
            <person name="Gao Y."/>
            <person name="Liu J."/>
            <person name="Shao H."/>
            <person name="Ye R."/>
            <person name="Li L."/>
            <person name="Wei W."/>
            <person name="Wang X."/>
            <person name="Wang C."/>
            <person name="Yang T."/>
            <person name="Huo Q."/>
            <person name="Li W."/>
            <person name="Guo W."/>
            <person name="Chen H."/>
            <person name="Zhou L."/>
            <person name="Ni X."/>
            <person name="Tian J."/>
            <person name="Zhou Y."/>
            <person name="Sheng Y."/>
            <person name="Liu T."/>
            <person name="Pan Y."/>
            <person name="Xia L."/>
            <person name="Li J."/>
            <person name="Zhao F."/>
            <person name="Cao W."/>
        </authorList>
    </citation>
    <scope>NUCLEOTIDE SEQUENCE</scope>
    <source>
        <strain evidence="1">Hyas-2018</strain>
    </source>
</reference>
<accession>A0ACB7RLH8</accession>
<name>A0ACB7RLH8_HYAAI</name>
<dbReference type="EMBL" id="CM023489">
    <property type="protein sequence ID" value="KAH6922707.1"/>
    <property type="molecule type" value="Genomic_DNA"/>
</dbReference>
<organism evidence="1 2">
    <name type="scientific">Hyalomma asiaticum</name>
    <name type="common">Tick</name>
    <dbReference type="NCBI Taxonomy" id="266040"/>
    <lineage>
        <taxon>Eukaryota</taxon>
        <taxon>Metazoa</taxon>
        <taxon>Ecdysozoa</taxon>
        <taxon>Arthropoda</taxon>
        <taxon>Chelicerata</taxon>
        <taxon>Arachnida</taxon>
        <taxon>Acari</taxon>
        <taxon>Parasitiformes</taxon>
        <taxon>Ixodida</taxon>
        <taxon>Ixodoidea</taxon>
        <taxon>Ixodidae</taxon>
        <taxon>Hyalomminae</taxon>
        <taxon>Hyalomma</taxon>
    </lineage>
</organism>
<proteinExistence type="predicted"/>